<accession>A0A3P7G0Q5</accession>
<evidence type="ECO:0000313" key="2">
    <source>
        <dbReference type="Proteomes" id="UP000270924"/>
    </source>
</evidence>
<dbReference type="EMBL" id="UYWW01009125">
    <property type="protein sequence ID" value="VDM16378.1"/>
    <property type="molecule type" value="Genomic_DNA"/>
</dbReference>
<proteinExistence type="predicted"/>
<evidence type="ECO:0000313" key="1">
    <source>
        <dbReference type="EMBL" id="VDM16378.1"/>
    </source>
</evidence>
<sequence length="115" mass="13414">MTNDVVPVKTEYLNSRNIRIEMNDNRINAFVYIFEYSTVSTAPDNWIFAGASSSPSITFAIEDACRDYQFRVIVILKNEDIDRWLIVYRPRIIPVDLPTFAITPDKVFFFLKILL</sequence>
<keyword evidence="2" id="KW-1185">Reference proteome</keyword>
<reference evidence="1 2" key="1">
    <citation type="submission" date="2018-11" db="EMBL/GenBank/DDBJ databases">
        <authorList>
            <consortium name="Pathogen Informatics"/>
        </authorList>
    </citation>
    <scope>NUCLEOTIDE SEQUENCE [LARGE SCALE GENOMIC DNA]</scope>
</reference>
<name>A0A3P7G0Q5_WUCBA</name>
<evidence type="ECO:0008006" key="3">
    <source>
        <dbReference type="Google" id="ProtNLM"/>
    </source>
</evidence>
<dbReference type="Proteomes" id="UP000270924">
    <property type="component" value="Unassembled WGS sequence"/>
</dbReference>
<protein>
    <recommendedName>
        <fullName evidence="3">DOMON domain-containing protein</fullName>
    </recommendedName>
</protein>
<gene>
    <name evidence="1" type="ORF">WBA_LOCUS9371</name>
</gene>
<organism evidence="1 2">
    <name type="scientific">Wuchereria bancrofti</name>
    <dbReference type="NCBI Taxonomy" id="6293"/>
    <lineage>
        <taxon>Eukaryota</taxon>
        <taxon>Metazoa</taxon>
        <taxon>Ecdysozoa</taxon>
        <taxon>Nematoda</taxon>
        <taxon>Chromadorea</taxon>
        <taxon>Rhabditida</taxon>
        <taxon>Spirurina</taxon>
        <taxon>Spiruromorpha</taxon>
        <taxon>Filarioidea</taxon>
        <taxon>Onchocercidae</taxon>
        <taxon>Wuchereria</taxon>
    </lineage>
</organism>
<dbReference type="InParanoid" id="A0A3P7G0Q5"/>
<dbReference type="OrthoDB" id="5866024at2759"/>
<dbReference type="AlphaFoldDB" id="A0A3P7G0Q5"/>